<evidence type="ECO:0000313" key="7">
    <source>
        <dbReference type="EMBL" id="PYI37764.1"/>
    </source>
</evidence>
<name>A0A2V5IUA6_9MICC</name>
<dbReference type="AlphaFoldDB" id="A0A2V5IUA6"/>
<dbReference type="Gene3D" id="1.20.5.1930">
    <property type="match status" value="1"/>
</dbReference>
<dbReference type="CDD" id="cd16917">
    <property type="entry name" value="HATPase_UhpB-NarQ-NarX-like"/>
    <property type="match status" value="1"/>
</dbReference>
<dbReference type="OrthoDB" id="5241784at2"/>
<evidence type="ECO:0000256" key="5">
    <source>
        <dbReference type="SAM" id="Phobius"/>
    </source>
</evidence>
<keyword evidence="1" id="KW-0808">Transferase</keyword>
<dbReference type="InterPro" id="IPR036890">
    <property type="entry name" value="HATPase_C_sf"/>
</dbReference>
<feature type="transmembrane region" description="Helical" evidence="5">
    <location>
        <begin position="32"/>
        <end position="49"/>
    </location>
</feature>
<feature type="transmembrane region" description="Helical" evidence="5">
    <location>
        <begin position="137"/>
        <end position="157"/>
    </location>
</feature>
<organism evidence="7 8">
    <name type="scientific">Arthrobacter psychrolactophilus</name>
    <dbReference type="NCBI Taxonomy" id="92442"/>
    <lineage>
        <taxon>Bacteria</taxon>
        <taxon>Bacillati</taxon>
        <taxon>Actinomycetota</taxon>
        <taxon>Actinomycetes</taxon>
        <taxon>Micrococcales</taxon>
        <taxon>Micrococcaceae</taxon>
        <taxon>Arthrobacter</taxon>
    </lineage>
</organism>
<evidence type="ECO:0000259" key="6">
    <source>
        <dbReference type="Pfam" id="PF07730"/>
    </source>
</evidence>
<dbReference type="InterPro" id="IPR050482">
    <property type="entry name" value="Sensor_HK_TwoCompSys"/>
</dbReference>
<dbReference type="PANTHER" id="PTHR24421">
    <property type="entry name" value="NITRATE/NITRITE SENSOR PROTEIN NARX-RELATED"/>
    <property type="match status" value="1"/>
</dbReference>
<feature type="region of interest" description="Disordered" evidence="4">
    <location>
        <begin position="1"/>
        <end position="22"/>
    </location>
</feature>
<feature type="transmembrane region" description="Helical" evidence="5">
    <location>
        <begin position="97"/>
        <end position="116"/>
    </location>
</feature>
<dbReference type="RefSeq" id="WP_110485941.1">
    <property type="nucleotide sequence ID" value="NZ_QJVC01000017.1"/>
</dbReference>
<evidence type="ECO:0000313" key="8">
    <source>
        <dbReference type="Proteomes" id="UP000247980"/>
    </source>
</evidence>
<evidence type="ECO:0000256" key="3">
    <source>
        <dbReference type="ARBA" id="ARBA00023012"/>
    </source>
</evidence>
<dbReference type="Gene3D" id="3.30.565.10">
    <property type="entry name" value="Histidine kinase-like ATPase, C-terminal domain"/>
    <property type="match status" value="1"/>
</dbReference>
<evidence type="ECO:0000256" key="2">
    <source>
        <dbReference type="ARBA" id="ARBA00022777"/>
    </source>
</evidence>
<protein>
    <submittedName>
        <fullName evidence="7">Sensor histidine kinase</fullName>
    </submittedName>
</protein>
<feature type="domain" description="Signal transduction histidine kinase subgroup 3 dimerisation and phosphoacceptor" evidence="6">
    <location>
        <begin position="201"/>
        <end position="267"/>
    </location>
</feature>
<reference evidence="7 8" key="1">
    <citation type="submission" date="2018-05" db="EMBL/GenBank/DDBJ databases">
        <title>Genetic diversity of glacier-inhabiting Cryobacterium bacteria in China and description of Cryobacterium mengkeensis sp. nov. and Arthrobacter glacialis sp. nov.</title>
        <authorList>
            <person name="Liu Q."/>
            <person name="Xin Y.-H."/>
        </authorList>
    </citation>
    <scope>NUCLEOTIDE SEQUENCE [LARGE SCALE GENOMIC DNA]</scope>
    <source>
        <strain evidence="7 8">B7</strain>
    </source>
</reference>
<feature type="transmembrane region" description="Helical" evidence="5">
    <location>
        <begin position="56"/>
        <end position="77"/>
    </location>
</feature>
<evidence type="ECO:0000256" key="1">
    <source>
        <dbReference type="ARBA" id="ARBA00022679"/>
    </source>
</evidence>
<accession>A0A2V5IUA6</accession>
<evidence type="ECO:0000256" key="4">
    <source>
        <dbReference type="SAM" id="MobiDB-lite"/>
    </source>
</evidence>
<keyword evidence="5" id="KW-1133">Transmembrane helix</keyword>
<keyword evidence="3" id="KW-0902">Two-component regulatory system</keyword>
<comment type="caution">
    <text evidence="7">The sequence shown here is derived from an EMBL/GenBank/DDBJ whole genome shotgun (WGS) entry which is preliminary data.</text>
</comment>
<keyword evidence="2 7" id="KW-0418">Kinase</keyword>
<dbReference type="PANTHER" id="PTHR24421:SF63">
    <property type="entry name" value="SENSOR HISTIDINE KINASE DESK"/>
    <property type="match status" value="1"/>
</dbReference>
<dbReference type="SUPFAM" id="SSF55874">
    <property type="entry name" value="ATPase domain of HSP90 chaperone/DNA topoisomerase II/histidine kinase"/>
    <property type="match status" value="1"/>
</dbReference>
<keyword evidence="8" id="KW-1185">Reference proteome</keyword>
<proteinExistence type="predicted"/>
<keyword evidence="5" id="KW-0472">Membrane</keyword>
<dbReference type="GO" id="GO:0046983">
    <property type="term" value="F:protein dimerization activity"/>
    <property type="evidence" value="ECO:0007669"/>
    <property type="project" value="InterPro"/>
</dbReference>
<keyword evidence="5" id="KW-0812">Transmembrane</keyword>
<dbReference type="InterPro" id="IPR011712">
    <property type="entry name" value="Sig_transdc_His_kin_sub3_dim/P"/>
</dbReference>
<gene>
    <name evidence="7" type="ORF">CVS30_13980</name>
</gene>
<dbReference type="EMBL" id="QJVC01000017">
    <property type="protein sequence ID" value="PYI37764.1"/>
    <property type="molecule type" value="Genomic_DNA"/>
</dbReference>
<sequence length="380" mass="40947">MGTAPLAGSSVTTTTATQAGRGREPDTFWDDYGYLLAAFWVIFLIFPALSIANSSLALGLSLLGYGLIGCFAVIYLLAFYRFRDRLGAHYAGNPGAWLPFLLLLGVALAGIPLLGANTVSYGPFIISYAAYLLSRRAMWWITALTLVLSVYVALASGQLESSIFLLGMLLVLAIINPLNTMLIRHGSAEAKLRVENLMLMEQERMARDVHDALGHSLTAVGLKAQLAERLLDTDLAAARAELQHINALTIEAMDSIRATVGGLRRTTLAQELLSARAVLDDAGVTAVVRGDAAIVDPPRSAALSWILREAVTNVLRHAHATTCWISIEERSMSIEDDGDSLTGSHEGHGIRGMRERARLTAARIVITESVHGGTRVALSW</sequence>
<dbReference type="Proteomes" id="UP000247980">
    <property type="component" value="Unassembled WGS sequence"/>
</dbReference>
<dbReference type="GO" id="GO:0000155">
    <property type="term" value="F:phosphorelay sensor kinase activity"/>
    <property type="evidence" value="ECO:0007669"/>
    <property type="project" value="InterPro"/>
</dbReference>
<feature type="transmembrane region" description="Helical" evidence="5">
    <location>
        <begin position="163"/>
        <end position="183"/>
    </location>
</feature>
<dbReference type="Pfam" id="PF07730">
    <property type="entry name" value="HisKA_3"/>
    <property type="match status" value="1"/>
</dbReference>
<dbReference type="GO" id="GO:0016020">
    <property type="term" value="C:membrane"/>
    <property type="evidence" value="ECO:0007669"/>
    <property type="project" value="InterPro"/>
</dbReference>